<keyword evidence="3 9" id="KW-0812">Transmembrane</keyword>
<dbReference type="PaxDb" id="6945-B7Q5G6"/>
<organism>
    <name type="scientific">Ixodes scapularis</name>
    <name type="common">Black-legged tick</name>
    <name type="synonym">Deer tick</name>
    <dbReference type="NCBI Taxonomy" id="6945"/>
    <lineage>
        <taxon>Eukaryota</taxon>
        <taxon>Metazoa</taxon>
        <taxon>Ecdysozoa</taxon>
        <taxon>Arthropoda</taxon>
        <taxon>Chelicerata</taxon>
        <taxon>Arachnida</taxon>
        <taxon>Acari</taxon>
        <taxon>Parasitiformes</taxon>
        <taxon>Ixodida</taxon>
        <taxon>Ixodoidea</taxon>
        <taxon>Ixodidae</taxon>
        <taxon>Ixodinae</taxon>
        <taxon>Ixodes</taxon>
    </lineage>
</organism>
<comment type="similarity">
    <text evidence="1 9">Belongs to the YIF1 family.</text>
</comment>
<dbReference type="GO" id="GO:0005789">
    <property type="term" value="C:endoplasmic reticulum membrane"/>
    <property type="evidence" value="ECO:0000318"/>
    <property type="project" value="GO_Central"/>
</dbReference>
<dbReference type="GO" id="GO:0015031">
    <property type="term" value="P:protein transport"/>
    <property type="evidence" value="ECO:0007669"/>
    <property type="project" value="UniProtKB-KW"/>
</dbReference>
<feature type="transmembrane region" description="Helical" evidence="9">
    <location>
        <begin position="208"/>
        <end position="226"/>
    </location>
</feature>
<dbReference type="InParanoid" id="B7Q5G6"/>
<evidence type="ECO:0000256" key="2">
    <source>
        <dbReference type="ARBA" id="ARBA00022448"/>
    </source>
</evidence>
<reference evidence="11 13" key="1">
    <citation type="submission" date="2008-03" db="EMBL/GenBank/DDBJ databases">
        <title>Annotation of Ixodes scapularis.</title>
        <authorList>
            <consortium name="Ixodes scapularis Genome Project Consortium"/>
            <person name="Caler E."/>
            <person name="Hannick L.I."/>
            <person name="Bidwell S."/>
            <person name="Joardar V."/>
            <person name="Thiagarajan M."/>
            <person name="Amedeo P."/>
            <person name="Galinsky K.J."/>
            <person name="Schobel S."/>
            <person name="Inman J."/>
            <person name="Hostetler J."/>
            <person name="Miller J."/>
            <person name="Hammond M."/>
            <person name="Megy K."/>
            <person name="Lawson D."/>
            <person name="Kodira C."/>
            <person name="Sutton G."/>
            <person name="Meyer J."/>
            <person name="Hill C.A."/>
            <person name="Birren B."/>
            <person name="Nene V."/>
            <person name="Collins F."/>
            <person name="Alarcon-Chaidez F."/>
            <person name="Wikel S."/>
            <person name="Strausberg R."/>
        </authorList>
    </citation>
    <scope>NUCLEOTIDE SEQUENCE [LARGE SCALE GENOMIC DNA]</scope>
    <source>
        <strain evidence="13">Wikel</strain>
        <strain evidence="11">Wikel colony</strain>
    </source>
</reference>
<dbReference type="InterPro" id="IPR005578">
    <property type="entry name" value="Yif1_fam"/>
</dbReference>
<dbReference type="GO" id="GO:0000139">
    <property type="term" value="C:Golgi membrane"/>
    <property type="evidence" value="ECO:0000318"/>
    <property type="project" value="GO_Central"/>
</dbReference>
<evidence type="ECO:0007829" key="14">
    <source>
        <dbReference type="PeptideAtlas" id="B7Q5G6"/>
    </source>
</evidence>
<dbReference type="Pfam" id="PF03878">
    <property type="entry name" value="YIF1"/>
    <property type="match status" value="1"/>
</dbReference>
<keyword evidence="2 9" id="KW-0813">Transport</keyword>
<evidence type="ECO:0000256" key="10">
    <source>
        <dbReference type="SAM" id="MobiDB-lite"/>
    </source>
</evidence>
<dbReference type="FunCoup" id="B7Q5G6">
    <property type="interactions" value="1285"/>
</dbReference>
<dbReference type="EnsemblMetazoa" id="ISCW021583-RA">
    <property type="protein sequence ID" value="ISCW021583-PA"/>
    <property type="gene ID" value="ISCW021583"/>
</dbReference>
<reference evidence="12" key="2">
    <citation type="submission" date="2020-05" db="UniProtKB">
        <authorList>
            <consortium name="EnsemblMetazoa"/>
        </authorList>
    </citation>
    <scope>IDENTIFICATION</scope>
    <source>
        <strain evidence="12">wikel</strain>
    </source>
</reference>
<dbReference type="VEuPathDB" id="VectorBase:ISCI021583"/>
<dbReference type="GO" id="GO:0030134">
    <property type="term" value="C:COPII-coated ER to Golgi transport vesicle"/>
    <property type="evidence" value="ECO:0000318"/>
    <property type="project" value="GO_Central"/>
</dbReference>
<dbReference type="HOGENOM" id="CLU_047877_1_0_1"/>
<comment type="caution">
    <text evidence="9">Lacks conserved residue(s) required for the propagation of feature annotation.</text>
</comment>
<dbReference type="STRING" id="6945.B7Q5G6"/>
<feature type="region of interest" description="Disordered" evidence="10">
    <location>
        <begin position="50"/>
        <end position="79"/>
    </location>
</feature>
<name>B7Q5G6_IXOSC</name>
<evidence type="ECO:0000256" key="4">
    <source>
        <dbReference type="ARBA" id="ARBA00022824"/>
    </source>
</evidence>
<keyword evidence="5 9" id="KW-0653">Protein transport</keyword>
<dbReference type="GO" id="GO:0006888">
    <property type="term" value="P:endoplasmic reticulum to Golgi vesicle-mediated transport"/>
    <property type="evidence" value="ECO:0000318"/>
    <property type="project" value="GO_Central"/>
</dbReference>
<evidence type="ECO:0000256" key="7">
    <source>
        <dbReference type="ARBA" id="ARBA00023034"/>
    </source>
</evidence>
<dbReference type="OMA" id="SGYKFVH"/>
<keyword evidence="4 9" id="KW-0256">Endoplasmic reticulum</keyword>
<dbReference type="PANTHER" id="PTHR14083:SF0">
    <property type="entry name" value="YIP1D-INTERACTING FACTOR 1, ISOFORM C"/>
    <property type="match status" value="1"/>
</dbReference>
<keyword evidence="8 9" id="KW-0472">Membrane</keyword>
<evidence type="ECO:0000313" key="12">
    <source>
        <dbReference type="EnsemblMetazoa" id="ISCW021583-PA"/>
    </source>
</evidence>
<evidence type="ECO:0000256" key="8">
    <source>
        <dbReference type="ARBA" id="ARBA00023136"/>
    </source>
</evidence>
<dbReference type="KEGG" id="isc:8036184"/>
<evidence type="ECO:0000256" key="5">
    <source>
        <dbReference type="ARBA" id="ARBA00022927"/>
    </source>
</evidence>
<proteinExistence type="evidence at protein level"/>
<feature type="transmembrane region" description="Helical" evidence="9">
    <location>
        <begin position="171"/>
        <end position="188"/>
    </location>
</feature>
<evidence type="ECO:0000313" key="11">
    <source>
        <dbReference type="EMBL" id="EEC14088.1"/>
    </source>
</evidence>
<sequence>MDIRKTAQYGGMQPHNRQQMRPPQQMPSYPPMYPGAAPGPQLFEDTSYMGAHQQQQQPPQYAMPPGQGAWPGYAPPPNSGFQPQQILSDPMAAMAMQYGSALAGQGKDMMNEKLEKYVSWSKLKYYFAVDNAYVCKKLALLFFPFSHSDWAVKYDQNEPLPPRFDVNAPDLYIPSMAFVTYVLISGYLLGLKDKFTPEQLGMQASSALMWLVLEVLAIWLATYILNINSSLRVLDIIAFSSYKFVSMISSLVASMILFSVGYMGALGYTCLTLDVFLLRTLRITLLAGPSSDQYGHHSRRGQYLLLGICAWQPIMAYFMTRHLVQMVPGDAGAAPL</sequence>
<dbReference type="Proteomes" id="UP000001555">
    <property type="component" value="Unassembled WGS sequence"/>
</dbReference>
<dbReference type="VEuPathDB" id="VectorBase:ISCP_027695"/>
<keyword evidence="7 9" id="KW-0333">Golgi apparatus</keyword>
<dbReference type="GO" id="GO:0005793">
    <property type="term" value="C:endoplasmic reticulum-Golgi intermediate compartment"/>
    <property type="evidence" value="ECO:0000318"/>
    <property type="project" value="GO_Central"/>
</dbReference>
<keyword evidence="6 9" id="KW-1133">Transmembrane helix</keyword>
<dbReference type="VEuPathDB" id="VectorBase:ISCW021583"/>
<evidence type="ECO:0000256" key="6">
    <source>
        <dbReference type="ARBA" id="ARBA00022989"/>
    </source>
</evidence>
<keyword evidence="13" id="KW-1185">Reference proteome</keyword>
<feature type="compositionally biased region" description="Pro residues" evidence="10">
    <location>
        <begin position="24"/>
        <end position="33"/>
    </location>
</feature>
<evidence type="ECO:0000256" key="1">
    <source>
        <dbReference type="ARBA" id="ARBA00009727"/>
    </source>
</evidence>
<feature type="region of interest" description="Disordered" evidence="10">
    <location>
        <begin position="1"/>
        <end position="36"/>
    </location>
</feature>
<evidence type="ECO:0000256" key="9">
    <source>
        <dbReference type="RuleBase" id="RU368073"/>
    </source>
</evidence>
<evidence type="ECO:0000256" key="3">
    <source>
        <dbReference type="ARBA" id="ARBA00022692"/>
    </source>
</evidence>
<comment type="function">
    <text evidence="9">Has a role in transport between endoplasmic reticulum and Golgi.</text>
</comment>
<feature type="compositionally biased region" description="Low complexity" evidence="10">
    <location>
        <begin position="50"/>
        <end position="68"/>
    </location>
</feature>
<dbReference type="EMBL" id="DS861322">
    <property type="protein sequence ID" value="EEC14088.1"/>
    <property type="molecule type" value="Genomic_DNA"/>
</dbReference>
<dbReference type="AlphaFoldDB" id="B7Q5G6"/>
<evidence type="ECO:0000313" key="13">
    <source>
        <dbReference type="Proteomes" id="UP000001555"/>
    </source>
</evidence>
<accession>B7Q5G6</accession>
<protein>
    <recommendedName>
        <fullName evidence="9">Protein YIF1</fullName>
    </recommendedName>
</protein>
<gene>
    <name evidence="12" type="primary">8036184</name>
    <name evidence="11" type="ORF">IscW_ISCW021583</name>
</gene>
<comment type="subcellular location">
    <subcellularLocation>
        <location evidence="9">Endoplasmic reticulum membrane</location>
        <topology evidence="9">Multi-pass membrane protein</topology>
    </subcellularLocation>
    <subcellularLocation>
        <location evidence="9">Golgi apparatus membrane</location>
        <topology evidence="9">Multi-pass membrane protein</topology>
    </subcellularLocation>
</comment>
<keyword evidence="14" id="KW-1267">Proteomics identification</keyword>
<dbReference type="EMBL" id="ABJB010901638">
    <property type="status" value="NOT_ANNOTATED_CDS"/>
    <property type="molecule type" value="Genomic_DNA"/>
</dbReference>
<dbReference type="PANTHER" id="PTHR14083">
    <property type="entry name" value="YIP1 INTERACTING FACTOR HOMOLOG YIF1 PROTEIN"/>
    <property type="match status" value="1"/>
</dbReference>
<feature type="compositionally biased region" description="Low complexity" evidence="10">
    <location>
        <begin position="12"/>
        <end position="23"/>
    </location>
</feature>
<dbReference type="OrthoDB" id="337750at2759"/>